<evidence type="ECO:0000313" key="1">
    <source>
        <dbReference type="EMBL" id="NNU78349.1"/>
    </source>
</evidence>
<dbReference type="EMBL" id="JABEYB010000022">
    <property type="protein sequence ID" value="NNU78349.1"/>
    <property type="molecule type" value="Genomic_DNA"/>
</dbReference>
<reference evidence="1 2" key="1">
    <citation type="submission" date="2020-05" db="EMBL/GenBank/DDBJ databases">
        <title>Complete genome of Clostridium estertheticum subspecies estertheticum, isolated from Vacuum packed lamb meat from New Zealand imported to Switzerland.</title>
        <authorList>
            <person name="Wambui J."/>
            <person name="Stevens M.J.A."/>
            <person name="Stephan R."/>
        </authorList>
    </citation>
    <scope>NUCLEOTIDE SEQUENCE [LARGE SCALE GENOMIC DNA]</scope>
    <source>
        <strain evidence="1 2">CEST001</strain>
    </source>
</reference>
<proteinExistence type="predicted"/>
<gene>
    <name evidence="1" type="ORF">HLQ16_20770</name>
</gene>
<comment type="caution">
    <text evidence="1">The sequence shown here is derived from an EMBL/GenBank/DDBJ whole genome shotgun (WGS) entry which is preliminary data.</text>
</comment>
<accession>A0A7Y3T2Z3</accession>
<dbReference type="Proteomes" id="UP000531659">
    <property type="component" value="Unassembled WGS sequence"/>
</dbReference>
<protein>
    <submittedName>
        <fullName evidence="1">Uncharacterized protein</fullName>
    </submittedName>
</protein>
<name>A0A7Y3T2Z3_9CLOT</name>
<evidence type="ECO:0000313" key="2">
    <source>
        <dbReference type="Proteomes" id="UP000531659"/>
    </source>
</evidence>
<dbReference type="RefSeq" id="WP_171298919.1">
    <property type="nucleotide sequence ID" value="NZ_CP087098.1"/>
</dbReference>
<sequence length="140" mass="16753">MRQVYYAVENELFQKLKLEIKKYNKILQKVYDKQISKTDRLNFIDEKEKSEIMIQDVLQEKTNLIGYFTEEELESLEGCIILLENKRTYNILKSNSINSEGIEDILVELMEQEEKKIIKKLILFLEKAKKDNKSIIVWIM</sequence>
<organism evidence="1 2">
    <name type="scientific">Clostridium estertheticum</name>
    <dbReference type="NCBI Taxonomy" id="238834"/>
    <lineage>
        <taxon>Bacteria</taxon>
        <taxon>Bacillati</taxon>
        <taxon>Bacillota</taxon>
        <taxon>Clostridia</taxon>
        <taxon>Eubacteriales</taxon>
        <taxon>Clostridiaceae</taxon>
        <taxon>Clostridium</taxon>
    </lineage>
</organism>
<dbReference type="AlphaFoldDB" id="A0A7Y3T2Z3"/>